<evidence type="ECO:0000256" key="6">
    <source>
        <dbReference type="ARBA" id="ARBA00022989"/>
    </source>
</evidence>
<evidence type="ECO:0000256" key="8">
    <source>
        <dbReference type="SAM" id="Phobius"/>
    </source>
</evidence>
<reference evidence="10" key="1">
    <citation type="submission" date="2021-07" db="EMBL/GenBank/DDBJ databases">
        <title>Zhongshania sp. CAU 1632 isolated from seawater.</title>
        <authorList>
            <person name="Kim W."/>
        </authorList>
    </citation>
    <scope>NUCLEOTIDE SEQUENCE</scope>
    <source>
        <strain evidence="10">CAU 1632</strain>
    </source>
</reference>
<dbReference type="Pfam" id="PF07963">
    <property type="entry name" value="N_methyl"/>
    <property type="match status" value="1"/>
</dbReference>
<dbReference type="NCBIfam" id="TIGR02532">
    <property type="entry name" value="IV_pilin_GFxxxE"/>
    <property type="match status" value="1"/>
</dbReference>
<proteinExistence type="predicted"/>
<protein>
    <submittedName>
        <fullName evidence="10">GspH/FimT family pseudopilin</fullName>
    </submittedName>
</protein>
<evidence type="ECO:0000313" key="11">
    <source>
        <dbReference type="Proteomes" id="UP001166291"/>
    </source>
</evidence>
<evidence type="ECO:0000256" key="3">
    <source>
        <dbReference type="ARBA" id="ARBA00022481"/>
    </source>
</evidence>
<dbReference type="InterPro" id="IPR022346">
    <property type="entry name" value="T2SS_GspH"/>
</dbReference>
<comment type="subcellular location">
    <subcellularLocation>
        <location evidence="1">Cell inner membrane</location>
        <topology evidence="1">Single-pass membrane protein</topology>
    </subcellularLocation>
</comment>
<dbReference type="InterPro" id="IPR012902">
    <property type="entry name" value="N_methyl_site"/>
</dbReference>
<evidence type="ECO:0000256" key="2">
    <source>
        <dbReference type="ARBA" id="ARBA00022475"/>
    </source>
</evidence>
<comment type="caution">
    <text evidence="10">The sequence shown here is derived from an EMBL/GenBank/DDBJ whole genome shotgun (WGS) entry which is preliminary data.</text>
</comment>
<sequence>MENRGFTLFELIAALAITAILSFSAVPAFYNLLQQYRLRSAGQQLFHFLTSARATAVMRSKQITAENSDGDWSTGATLFEDDNGNGAQDNGEAVLLRLGNQGNVQIQGNRWVADYVMFAPDGSAQTTSGAFQVGTITVCQAGYNEAYQLIISIGGRVRMINTEIEEC</sequence>
<gene>
    <name evidence="10" type="ORF">KXJ70_14730</name>
</gene>
<keyword evidence="11" id="KW-1185">Reference proteome</keyword>
<accession>A0ABS6VUQ3</accession>
<keyword evidence="7 8" id="KW-0472">Membrane</keyword>
<evidence type="ECO:0000259" key="9">
    <source>
        <dbReference type="Pfam" id="PF12019"/>
    </source>
</evidence>
<keyword evidence="6 8" id="KW-1133">Transmembrane helix</keyword>
<dbReference type="Proteomes" id="UP001166291">
    <property type="component" value="Unassembled WGS sequence"/>
</dbReference>
<dbReference type="RefSeq" id="WP_219044291.1">
    <property type="nucleotide sequence ID" value="NZ_JAHWDQ010000004.1"/>
</dbReference>
<evidence type="ECO:0000256" key="7">
    <source>
        <dbReference type="ARBA" id="ARBA00023136"/>
    </source>
</evidence>
<evidence type="ECO:0000256" key="4">
    <source>
        <dbReference type="ARBA" id="ARBA00022519"/>
    </source>
</evidence>
<keyword evidence="4" id="KW-0997">Cell inner membrane</keyword>
<dbReference type="Pfam" id="PF12019">
    <property type="entry name" value="GspH"/>
    <property type="match status" value="1"/>
</dbReference>
<dbReference type="EMBL" id="JAHWDQ010000004">
    <property type="protein sequence ID" value="MBW2942048.1"/>
    <property type="molecule type" value="Genomic_DNA"/>
</dbReference>
<keyword evidence="5 8" id="KW-0812">Transmembrane</keyword>
<evidence type="ECO:0000256" key="1">
    <source>
        <dbReference type="ARBA" id="ARBA00004377"/>
    </source>
</evidence>
<organism evidence="10 11">
    <name type="scientific">Zhongshania aquimaris</name>
    <dbReference type="NCBI Taxonomy" id="2857107"/>
    <lineage>
        <taxon>Bacteria</taxon>
        <taxon>Pseudomonadati</taxon>
        <taxon>Pseudomonadota</taxon>
        <taxon>Gammaproteobacteria</taxon>
        <taxon>Cellvibrionales</taxon>
        <taxon>Spongiibacteraceae</taxon>
        <taxon>Zhongshania</taxon>
    </lineage>
</organism>
<keyword evidence="2" id="KW-1003">Cell membrane</keyword>
<feature type="transmembrane region" description="Helical" evidence="8">
    <location>
        <begin position="12"/>
        <end position="33"/>
    </location>
</feature>
<keyword evidence="3" id="KW-0488">Methylation</keyword>
<feature type="domain" description="General secretion pathway GspH" evidence="9">
    <location>
        <begin position="41"/>
        <end position="155"/>
    </location>
</feature>
<name>A0ABS6VUQ3_9GAMM</name>
<evidence type="ECO:0000313" key="10">
    <source>
        <dbReference type="EMBL" id="MBW2942048.1"/>
    </source>
</evidence>
<evidence type="ECO:0000256" key="5">
    <source>
        <dbReference type="ARBA" id="ARBA00022692"/>
    </source>
</evidence>